<organism evidence="1 2">
    <name type="scientific">Malonomonas rubra DSM 5091</name>
    <dbReference type="NCBI Taxonomy" id="1122189"/>
    <lineage>
        <taxon>Bacteria</taxon>
        <taxon>Pseudomonadati</taxon>
        <taxon>Thermodesulfobacteriota</taxon>
        <taxon>Desulfuromonadia</taxon>
        <taxon>Desulfuromonadales</taxon>
        <taxon>Geopsychrobacteraceae</taxon>
        <taxon>Malonomonas</taxon>
    </lineage>
</organism>
<dbReference type="AlphaFoldDB" id="A0A1M6DJQ3"/>
<sequence length="165" mass="18403">MFVEHKQLKVLNLPATRVARLNSSGCNVQMAFPGYPPQMCAAYLVSVNSGNKVLVVVGFYLSESRKSVFFVPQKGEVPVEDAERTFEEGFVFAESMGFVLSETDYHLRSAAEQQKLWSSLPICQISQPTQKETPQGGDRMAKGVDPLEEHRQRSLKSLGRFLASM</sequence>
<evidence type="ECO:0000313" key="2">
    <source>
        <dbReference type="Proteomes" id="UP000184171"/>
    </source>
</evidence>
<evidence type="ECO:0000313" key="1">
    <source>
        <dbReference type="EMBL" id="SHI73577.1"/>
    </source>
</evidence>
<dbReference type="EMBL" id="FQZT01000002">
    <property type="protein sequence ID" value="SHI73577.1"/>
    <property type="molecule type" value="Genomic_DNA"/>
</dbReference>
<accession>A0A1M6DJQ3</accession>
<dbReference type="RefSeq" id="WP_072905656.1">
    <property type="nucleotide sequence ID" value="NZ_FQZT01000002.1"/>
</dbReference>
<dbReference type="Proteomes" id="UP000184171">
    <property type="component" value="Unassembled WGS sequence"/>
</dbReference>
<dbReference type="OrthoDB" id="5509154at2"/>
<reference evidence="1 2" key="1">
    <citation type="submission" date="2016-11" db="EMBL/GenBank/DDBJ databases">
        <authorList>
            <person name="Jaros S."/>
            <person name="Januszkiewicz K."/>
            <person name="Wedrychowicz H."/>
        </authorList>
    </citation>
    <scope>NUCLEOTIDE SEQUENCE [LARGE SCALE GENOMIC DNA]</scope>
    <source>
        <strain evidence="1 2">DSM 5091</strain>
    </source>
</reference>
<name>A0A1M6DJQ3_MALRU</name>
<proteinExistence type="predicted"/>
<gene>
    <name evidence="1" type="ORF">SAMN02745165_00713</name>
</gene>
<dbReference type="STRING" id="1122189.SAMN02745165_00713"/>
<protein>
    <submittedName>
        <fullName evidence="1">Uncharacterized protein</fullName>
    </submittedName>
</protein>
<keyword evidence="2" id="KW-1185">Reference proteome</keyword>